<protein>
    <recommendedName>
        <fullName evidence="3">XRE family transcriptional regulator</fullName>
    </recommendedName>
</protein>
<sequence>MNEISNIIESIERLLKNNTPYNISKNSGLPRQTVTDLKNGNTNIRDARFRTIEKLYYSQYLGSAQKWSLSYWACQNSLVSLAIDRK</sequence>
<evidence type="ECO:0000313" key="2">
    <source>
        <dbReference type="Proteomes" id="UP001197626"/>
    </source>
</evidence>
<dbReference type="EMBL" id="CP086654">
    <property type="protein sequence ID" value="UEX90878.1"/>
    <property type="molecule type" value="Genomic_DNA"/>
</dbReference>
<reference evidence="1 2" key="1">
    <citation type="journal article" date="2022" name="Pathogens">
        <title>Staphylococcus ratti sp. nov. Isolated from a Lab Rat.</title>
        <authorList>
            <person name="Kovarovic V."/>
            <person name="Sedlacek I."/>
            <person name="Petras P."/>
            <person name="Kralova S."/>
            <person name="Maslanova I."/>
            <person name="Svec P."/>
            <person name="Neumann-Schaal M."/>
            <person name="Botka T."/>
            <person name="Gelbicova T."/>
            <person name="Stankova E."/>
            <person name="Doskar J."/>
            <person name="Pantucek R."/>
        </authorList>
    </citation>
    <scope>NUCLEOTIDE SEQUENCE [LARGE SCALE GENOMIC DNA]</scope>
    <source>
        <strain evidence="1 2">CCM 9025</strain>
    </source>
</reference>
<evidence type="ECO:0000313" key="1">
    <source>
        <dbReference type="EMBL" id="UEX90878.1"/>
    </source>
</evidence>
<dbReference type="Proteomes" id="UP001197626">
    <property type="component" value="Chromosome"/>
</dbReference>
<gene>
    <name evidence="1" type="ORF">LN051_04480</name>
</gene>
<organism evidence="1 2">
    <name type="scientific">Staphylococcus ratti</name>
    <dbReference type="NCBI Taxonomy" id="2892440"/>
    <lineage>
        <taxon>Bacteria</taxon>
        <taxon>Bacillati</taxon>
        <taxon>Bacillota</taxon>
        <taxon>Bacilli</taxon>
        <taxon>Bacillales</taxon>
        <taxon>Staphylococcaceae</taxon>
        <taxon>Staphylococcus</taxon>
    </lineage>
</organism>
<accession>A0ABY3PEZ7</accession>
<name>A0ABY3PEZ7_9STAP</name>
<evidence type="ECO:0008006" key="3">
    <source>
        <dbReference type="Google" id="ProtNLM"/>
    </source>
</evidence>
<keyword evidence="2" id="KW-1185">Reference proteome</keyword>
<proteinExistence type="predicted"/>